<evidence type="ECO:0000313" key="3">
    <source>
        <dbReference type="Proteomes" id="UP000198356"/>
    </source>
</evidence>
<evidence type="ECO:0000256" key="1">
    <source>
        <dbReference type="SAM" id="Phobius"/>
    </source>
</evidence>
<dbReference type="EMBL" id="FZOU01000001">
    <property type="protein sequence ID" value="SNS22422.1"/>
    <property type="molecule type" value="Genomic_DNA"/>
</dbReference>
<keyword evidence="1" id="KW-0812">Transmembrane</keyword>
<dbReference type="AlphaFoldDB" id="A0A239CRD1"/>
<accession>A0A239CRD1</accession>
<organism evidence="2 3">
    <name type="scientific">Granulicella rosea</name>
    <dbReference type="NCBI Taxonomy" id="474952"/>
    <lineage>
        <taxon>Bacteria</taxon>
        <taxon>Pseudomonadati</taxon>
        <taxon>Acidobacteriota</taxon>
        <taxon>Terriglobia</taxon>
        <taxon>Terriglobales</taxon>
        <taxon>Acidobacteriaceae</taxon>
        <taxon>Granulicella</taxon>
    </lineage>
</organism>
<protein>
    <submittedName>
        <fullName evidence="2">Uncharacterized protein</fullName>
    </submittedName>
</protein>
<evidence type="ECO:0000313" key="2">
    <source>
        <dbReference type="EMBL" id="SNS22422.1"/>
    </source>
</evidence>
<keyword evidence="1" id="KW-0472">Membrane</keyword>
<dbReference type="InterPro" id="IPR025060">
    <property type="entry name" value="DUF3999"/>
</dbReference>
<name>A0A239CRD1_9BACT</name>
<sequence length="469" mass="50135">MNFLHARKNARHPERSEGPLYLPLPSPLLLFVIPAGNLLLSLLLTPIAFAQSKPAAPAAEPRYFRYESPVKIAPGAGPAACALLTPQVFAHAAPSLTDLRLYAAGQEVPYAETLSQASAPGSESARVLNLGMRGGHVVFDLEMPERPYTEVDLDLDAKDFLATAKVSGSAAPAGPATELGEFTLFDLTGQRLSRSTTIALQESTFRYLHVELTMTPAAGASLPVTAAMVQGAEIPPSREAQTLYTEIASAAPSVGPSAGQEEVATFRLPAHVPVERVRFVLEPGFKANFSRAVRVSARPDGVPDAGRRPVEEELAGEISRVDMVRAGRPIHELQLTVPATLGANMQTGASVVVAVEDGNDRPLQIASVMLEMRERKLCFDAPAEPPALFYGDPGLRAPVYDYARFFTPTAAVRVATLGPEIANPLYAPRPDDRPFTDRHPDLLWVALVVAVGVLAMVAFRSGRQMGAQG</sequence>
<gene>
    <name evidence="2" type="ORF">SAMN05421770_10158</name>
</gene>
<dbReference type="Proteomes" id="UP000198356">
    <property type="component" value="Unassembled WGS sequence"/>
</dbReference>
<proteinExistence type="predicted"/>
<reference evidence="2 3" key="1">
    <citation type="submission" date="2017-06" db="EMBL/GenBank/DDBJ databases">
        <authorList>
            <person name="Kim H.J."/>
            <person name="Triplett B.A."/>
        </authorList>
    </citation>
    <scope>NUCLEOTIDE SEQUENCE [LARGE SCALE GENOMIC DNA]</scope>
    <source>
        <strain evidence="2 3">DSM 18704</strain>
    </source>
</reference>
<feature type="transmembrane region" description="Helical" evidence="1">
    <location>
        <begin position="20"/>
        <end position="44"/>
    </location>
</feature>
<keyword evidence="3" id="KW-1185">Reference proteome</keyword>
<feature type="transmembrane region" description="Helical" evidence="1">
    <location>
        <begin position="442"/>
        <end position="459"/>
    </location>
</feature>
<dbReference type="Pfam" id="PF13163">
    <property type="entry name" value="DUF3999"/>
    <property type="match status" value="1"/>
</dbReference>
<keyword evidence="1" id="KW-1133">Transmembrane helix</keyword>